<feature type="repeat" description="WD" evidence="3">
    <location>
        <begin position="298"/>
        <end position="328"/>
    </location>
</feature>
<dbReference type="PANTHER" id="PTHR22844">
    <property type="entry name" value="F-BOX AND WD40 DOMAIN PROTEIN"/>
    <property type="match status" value="1"/>
</dbReference>
<dbReference type="AlphaFoldDB" id="A0AAE1V7N9"/>
<evidence type="ECO:0000313" key="5">
    <source>
        <dbReference type="Proteomes" id="UP001291623"/>
    </source>
</evidence>
<dbReference type="PROSITE" id="PS50082">
    <property type="entry name" value="WD_REPEATS_2"/>
    <property type="match status" value="3"/>
</dbReference>
<evidence type="ECO:0000256" key="1">
    <source>
        <dbReference type="ARBA" id="ARBA00022574"/>
    </source>
</evidence>
<comment type="caution">
    <text evidence="4">The sequence shown here is derived from an EMBL/GenBank/DDBJ whole genome shotgun (WGS) entry which is preliminary data.</text>
</comment>
<dbReference type="InterPro" id="IPR036322">
    <property type="entry name" value="WD40_repeat_dom_sf"/>
</dbReference>
<dbReference type="EMBL" id="JAVYJV010000016">
    <property type="protein sequence ID" value="KAK4350605.1"/>
    <property type="molecule type" value="Genomic_DNA"/>
</dbReference>
<protein>
    <submittedName>
        <fullName evidence="4">Uncharacterized protein</fullName>
    </submittedName>
</protein>
<keyword evidence="2" id="KW-0677">Repeat</keyword>
<dbReference type="PANTHER" id="PTHR22844:SF324">
    <property type="entry name" value="TRANSDUCIN_WD40 REPEAT PROTEIN"/>
    <property type="match status" value="1"/>
</dbReference>
<dbReference type="Proteomes" id="UP001291623">
    <property type="component" value="Unassembled WGS sequence"/>
</dbReference>
<reference evidence="4" key="1">
    <citation type="submission" date="2023-12" db="EMBL/GenBank/DDBJ databases">
        <title>Genome assembly of Anisodus tanguticus.</title>
        <authorList>
            <person name="Wang Y.-J."/>
        </authorList>
    </citation>
    <scope>NUCLEOTIDE SEQUENCE</scope>
    <source>
        <strain evidence="4">KB-2021</strain>
        <tissue evidence="4">Leaf</tissue>
    </source>
</reference>
<dbReference type="Pfam" id="PF00400">
    <property type="entry name" value="WD40"/>
    <property type="match status" value="5"/>
</dbReference>
<feature type="repeat" description="WD" evidence="3">
    <location>
        <begin position="209"/>
        <end position="249"/>
    </location>
</feature>
<dbReference type="InterPro" id="IPR001680">
    <property type="entry name" value="WD40_rpt"/>
</dbReference>
<dbReference type="SUPFAM" id="SSF50978">
    <property type="entry name" value="WD40 repeat-like"/>
    <property type="match status" value="1"/>
</dbReference>
<dbReference type="InterPro" id="IPR020472">
    <property type="entry name" value="WD40_PAC1"/>
</dbReference>
<evidence type="ECO:0000256" key="3">
    <source>
        <dbReference type="PROSITE-ProRule" id="PRU00221"/>
    </source>
</evidence>
<keyword evidence="5" id="KW-1185">Reference proteome</keyword>
<accession>A0AAE1V7N9</accession>
<organism evidence="4 5">
    <name type="scientific">Anisodus tanguticus</name>
    <dbReference type="NCBI Taxonomy" id="243964"/>
    <lineage>
        <taxon>Eukaryota</taxon>
        <taxon>Viridiplantae</taxon>
        <taxon>Streptophyta</taxon>
        <taxon>Embryophyta</taxon>
        <taxon>Tracheophyta</taxon>
        <taxon>Spermatophyta</taxon>
        <taxon>Magnoliopsida</taxon>
        <taxon>eudicotyledons</taxon>
        <taxon>Gunneridae</taxon>
        <taxon>Pentapetalae</taxon>
        <taxon>asterids</taxon>
        <taxon>lamiids</taxon>
        <taxon>Solanales</taxon>
        <taxon>Solanaceae</taxon>
        <taxon>Solanoideae</taxon>
        <taxon>Hyoscyameae</taxon>
        <taxon>Anisodus</taxon>
    </lineage>
</organism>
<feature type="repeat" description="WD" evidence="3">
    <location>
        <begin position="252"/>
        <end position="283"/>
    </location>
</feature>
<gene>
    <name evidence="4" type="ORF">RND71_029918</name>
</gene>
<dbReference type="SMART" id="SM00320">
    <property type="entry name" value="WD40"/>
    <property type="match status" value="7"/>
</dbReference>
<dbReference type="InterPro" id="IPR045182">
    <property type="entry name" value="JINGUBANG-like"/>
</dbReference>
<evidence type="ECO:0000313" key="4">
    <source>
        <dbReference type="EMBL" id="KAK4350605.1"/>
    </source>
</evidence>
<sequence length="402" mass="45234">MEVSTWFCNNNQYPSSAYYEDSNSEKQSTTSTTYEENSSCSIDTFVISPNSHSNCIATFKTLTPQISHLTIHNNILYAASLNEITAFDLNTYELIDTFTSSFGLVKSIAFTKEKIFTAHQDCKIRIWQLKTKTEKHHLVSTLPTLKDRIRRGISPKNYVQIRRHKQKLWIEHADTVSGLAVNDGLMYSVSWDKNLKIWKMTDFSCLESVLGHVDAINAVVVSPDGVVYTASADGEIKVWQREKNKHSLVATLKKHKSSVNALALNKDGTILFSGGCDQKILVWGRRKCDDYMLATWSLKGHKGAILCLIYFDGVLISGSSDRSVRIWEKISNKECGYFCSIVLEGNCKPVKSVTAAWDDDENGNNNNNNGVLSVFSGSLDGEIRVWRVIVSNVILEFIESWI</sequence>
<proteinExistence type="predicted"/>
<name>A0AAE1V7N9_9SOLA</name>
<evidence type="ECO:0000256" key="2">
    <source>
        <dbReference type="ARBA" id="ARBA00022737"/>
    </source>
</evidence>
<dbReference type="FunFam" id="2.130.10.10:FF:000775">
    <property type="entry name" value="BnaA09g28200D protein"/>
    <property type="match status" value="1"/>
</dbReference>
<keyword evidence="1 3" id="KW-0853">WD repeat</keyword>
<dbReference type="Gene3D" id="2.130.10.10">
    <property type="entry name" value="YVTN repeat-like/Quinoprotein amine dehydrogenase"/>
    <property type="match status" value="2"/>
</dbReference>
<dbReference type="PRINTS" id="PR00320">
    <property type="entry name" value="GPROTEINBRPT"/>
</dbReference>
<dbReference type="PROSITE" id="PS50294">
    <property type="entry name" value="WD_REPEATS_REGION"/>
    <property type="match status" value="3"/>
</dbReference>
<dbReference type="InterPro" id="IPR015943">
    <property type="entry name" value="WD40/YVTN_repeat-like_dom_sf"/>
</dbReference>